<gene>
    <name evidence="2" type="ORF">ACFP1L_06920</name>
</gene>
<comment type="caution">
    <text evidence="2">The sequence shown here is derived from an EMBL/GenBank/DDBJ whole genome shotgun (WGS) entry which is preliminary data.</text>
</comment>
<dbReference type="EMBL" id="JBHSSE010000016">
    <property type="protein sequence ID" value="MFC6201602.1"/>
    <property type="molecule type" value="Genomic_DNA"/>
</dbReference>
<dbReference type="PANTHER" id="PTHR37299">
    <property type="entry name" value="TRANSCRIPTIONAL REGULATOR-RELATED"/>
    <property type="match status" value="1"/>
</dbReference>
<keyword evidence="3" id="KW-1185">Reference proteome</keyword>
<evidence type="ECO:0000313" key="2">
    <source>
        <dbReference type="EMBL" id="MFC6201602.1"/>
    </source>
</evidence>
<dbReference type="InterPro" id="IPR007492">
    <property type="entry name" value="LytTR_DNA-bd_dom"/>
</dbReference>
<protein>
    <submittedName>
        <fullName evidence="2">LytTR family DNA-binding domain-containing protein</fullName>
    </submittedName>
</protein>
<dbReference type="Proteomes" id="UP001596171">
    <property type="component" value="Unassembled WGS sequence"/>
</dbReference>
<evidence type="ECO:0000313" key="3">
    <source>
        <dbReference type="Proteomes" id="UP001596171"/>
    </source>
</evidence>
<dbReference type="Pfam" id="PF04397">
    <property type="entry name" value="LytTR"/>
    <property type="match status" value="1"/>
</dbReference>
<dbReference type="Gene3D" id="2.40.50.1020">
    <property type="entry name" value="LytTr DNA-binding domain"/>
    <property type="match status" value="1"/>
</dbReference>
<sequence length="151" mass="16893">MRLTVKTETGLTEPMITLHLPENDPNAAQLRAQLESFLFASLTFTVSQAGHTIQLPLATVLFFEATGHKVHAHTRTTSYQISQSLANLATKLPANFCRVSKSAIVNTQLVRSLTKSLTGNLIEFEATHKQLYASRRYYRELKLSLEKGSFK</sequence>
<organism evidence="2 3">
    <name type="scientific">Lactiplantibacillus nangangensis</name>
    <dbReference type="NCBI Taxonomy" id="2559917"/>
    <lineage>
        <taxon>Bacteria</taxon>
        <taxon>Bacillati</taxon>
        <taxon>Bacillota</taxon>
        <taxon>Bacilli</taxon>
        <taxon>Lactobacillales</taxon>
        <taxon>Lactobacillaceae</taxon>
        <taxon>Lactiplantibacillus</taxon>
    </lineage>
</organism>
<dbReference type="RefSeq" id="WP_137615233.1">
    <property type="nucleotide sequence ID" value="NZ_BJDI01000002.1"/>
</dbReference>
<dbReference type="InterPro" id="IPR046947">
    <property type="entry name" value="LytR-like"/>
</dbReference>
<reference evidence="3" key="1">
    <citation type="journal article" date="2019" name="Int. J. Syst. Evol. Microbiol.">
        <title>The Global Catalogue of Microorganisms (GCM) 10K type strain sequencing project: providing services to taxonomists for standard genome sequencing and annotation.</title>
        <authorList>
            <consortium name="The Broad Institute Genomics Platform"/>
            <consortium name="The Broad Institute Genome Sequencing Center for Infectious Disease"/>
            <person name="Wu L."/>
            <person name="Ma J."/>
        </authorList>
    </citation>
    <scope>NUCLEOTIDE SEQUENCE [LARGE SCALE GENOMIC DNA]</scope>
    <source>
        <strain evidence="3">CCM 8930</strain>
    </source>
</reference>
<evidence type="ECO:0000259" key="1">
    <source>
        <dbReference type="PROSITE" id="PS50930"/>
    </source>
</evidence>
<name>A0ABW1SJA1_9LACO</name>
<feature type="domain" description="HTH LytTR-type" evidence="1">
    <location>
        <begin position="44"/>
        <end position="147"/>
    </location>
</feature>
<dbReference type="SMART" id="SM00850">
    <property type="entry name" value="LytTR"/>
    <property type="match status" value="1"/>
</dbReference>
<dbReference type="GO" id="GO:0003677">
    <property type="term" value="F:DNA binding"/>
    <property type="evidence" value="ECO:0007669"/>
    <property type="project" value="UniProtKB-KW"/>
</dbReference>
<accession>A0ABW1SJA1</accession>
<dbReference type="PROSITE" id="PS50930">
    <property type="entry name" value="HTH_LYTTR"/>
    <property type="match status" value="1"/>
</dbReference>
<dbReference type="PANTHER" id="PTHR37299:SF4">
    <property type="entry name" value="TRANSCRIPTIONAL REGULATOR"/>
    <property type="match status" value="1"/>
</dbReference>
<keyword evidence="2" id="KW-0238">DNA-binding</keyword>
<proteinExistence type="predicted"/>